<dbReference type="Pfam" id="PF00589">
    <property type="entry name" value="Phage_integrase"/>
    <property type="match status" value="1"/>
</dbReference>
<dbReference type="PANTHER" id="PTHR30349:SF77">
    <property type="entry name" value="TYROSINE RECOMBINASE XERC"/>
    <property type="match status" value="1"/>
</dbReference>
<evidence type="ECO:0000259" key="6">
    <source>
        <dbReference type="PROSITE" id="PS51898"/>
    </source>
</evidence>
<dbReference type="Proteomes" id="UP001209412">
    <property type="component" value="Unassembled WGS sequence"/>
</dbReference>
<proteinExistence type="predicted"/>
<dbReference type="GO" id="GO:0015074">
    <property type="term" value="P:DNA integration"/>
    <property type="evidence" value="ECO:0007669"/>
    <property type="project" value="UniProtKB-KW"/>
</dbReference>
<evidence type="ECO:0000256" key="1">
    <source>
        <dbReference type="ARBA" id="ARBA00004496"/>
    </source>
</evidence>
<dbReference type="InterPro" id="IPR013762">
    <property type="entry name" value="Integrase-like_cat_sf"/>
</dbReference>
<dbReference type="AlphaFoldDB" id="A0AAP5BIA6"/>
<sequence>MNDRVPPLPPPDGTRSSVGRVPDTPNRVQSPILPPDLSDEDVVARWLRAKATGRGRLSPTTLEQYRTEAERLFWYARQTGATVSSWTMDEFASYLAFLQAPASWAIRRPGVRRGSSDWRPFLKPLSDRSAGQTQKIVTSLFDWMRDVGYLQLNPATGMPTVGRRQPEKQARFLAPDDTALIREVIAARPELSREARLAKARDLFAVDLFERTGLRTTEAVRCVMGHVRIETVSPELRREFPDAPPFQWLLRVERGKGGKARWVPCDEIALSLQAYRMAYGLPPVPAPDETLPLLLSLRRTRFGNWKGLRSRTTVWNLITGLCAEALVYARAHLRRVDAERFEAASTHWLRHSYAKGLATAVGNGLDARAALENMGHADMRTFNQYVDDEPMKRALATSHARRNAR</sequence>
<protein>
    <submittedName>
        <fullName evidence="8">Tyrosine-type recombinase/integrase</fullName>
    </submittedName>
</protein>
<dbReference type="PROSITE" id="PS51898">
    <property type="entry name" value="TYR_RECOMBINASE"/>
    <property type="match status" value="1"/>
</dbReference>
<dbReference type="PANTHER" id="PTHR30349">
    <property type="entry name" value="PHAGE INTEGRASE-RELATED"/>
    <property type="match status" value="1"/>
</dbReference>
<keyword evidence="3" id="KW-0238">DNA-binding</keyword>
<comment type="subcellular location">
    <subcellularLocation>
        <location evidence="1">Cytoplasm</location>
    </subcellularLocation>
</comment>
<dbReference type="Gene3D" id="1.10.443.10">
    <property type="entry name" value="Intergrase catalytic core"/>
    <property type="match status" value="1"/>
</dbReference>
<feature type="domain" description="Tyr recombinase" evidence="6">
    <location>
        <begin position="168"/>
        <end position="400"/>
    </location>
</feature>
<keyword evidence="9" id="KW-1185">Reference proteome</keyword>
<dbReference type="SUPFAM" id="SSF56349">
    <property type="entry name" value="DNA breaking-rejoining enzymes"/>
    <property type="match status" value="1"/>
</dbReference>
<accession>A0AAP5BIA6</accession>
<comment type="caution">
    <text evidence="8">The sequence shown here is derived from an EMBL/GenBank/DDBJ whole genome shotgun (WGS) entry which is preliminary data.</text>
</comment>
<evidence type="ECO:0000256" key="4">
    <source>
        <dbReference type="ARBA" id="ARBA00023172"/>
    </source>
</evidence>
<dbReference type="GO" id="GO:0006310">
    <property type="term" value="P:DNA recombination"/>
    <property type="evidence" value="ECO:0007669"/>
    <property type="project" value="UniProtKB-KW"/>
</dbReference>
<name>A0AAP5BIA6_9BURK</name>
<evidence type="ECO:0000256" key="5">
    <source>
        <dbReference type="SAM" id="MobiDB-lite"/>
    </source>
</evidence>
<dbReference type="RefSeq" id="WP_266240836.1">
    <property type="nucleotide sequence ID" value="NZ_JAMXWF010000036.1"/>
</dbReference>
<dbReference type="Proteomes" id="UP001242288">
    <property type="component" value="Unassembled WGS sequence"/>
</dbReference>
<organism evidence="8 10">
    <name type="scientific">Paraburkholderia madseniana</name>
    <dbReference type="NCBI Taxonomy" id="2599607"/>
    <lineage>
        <taxon>Bacteria</taxon>
        <taxon>Pseudomonadati</taxon>
        <taxon>Pseudomonadota</taxon>
        <taxon>Betaproteobacteria</taxon>
        <taxon>Burkholderiales</taxon>
        <taxon>Burkholderiaceae</taxon>
        <taxon>Paraburkholderia</taxon>
    </lineage>
</organism>
<evidence type="ECO:0000313" key="9">
    <source>
        <dbReference type="Proteomes" id="UP001209412"/>
    </source>
</evidence>
<evidence type="ECO:0000313" key="7">
    <source>
        <dbReference type="EMBL" id="MCX4150035.1"/>
    </source>
</evidence>
<gene>
    <name evidence="8" type="ORF">NIE36_32390</name>
    <name evidence="7" type="ORF">OSB80_32455</name>
</gene>
<evidence type="ECO:0000256" key="2">
    <source>
        <dbReference type="ARBA" id="ARBA00022908"/>
    </source>
</evidence>
<dbReference type="GO" id="GO:0005737">
    <property type="term" value="C:cytoplasm"/>
    <property type="evidence" value="ECO:0007669"/>
    <property type="project" value="UniProtKB-SubCell"/>
</dbReference>
<keyword evidence="4" id="KW-0233">DNA recombination</keyword>
<dbReference type="InterPro" id="IPR002104">
    <property type="entry name" value="Integrase_catalytic"/>
</dbReference>
<dbReference type="InterPro" id="IPR011010">
    <property type="entry name" value="DNA_brk_join_enz"/>
</dbReference>
<evidence type="ECO:0000313" key="8">
    <source>
        <dbReference type="EMBL" id="MDQ6411853.1"/>
    </source>
</evidence>
<evidence type="ECO:0000313" key="10">
    <source>
        <dbReference type="Proteomes" id="UP001242288"/>
    </source>
</evidence>
<dbReference type="InterPro" id="IPR010998">
    <property type="entry name" value="Integrase_recombinase_N"/>
</dbReference>
<keyword evidence="2" id="KW-0229">DNA integration</keyword>
<evidence type="ECO:0000256" key="3">
    <source>
        <dbReference type="ARBA" id="ARBA00023125"/>
    </source>
</evidence>
<dbReference type="EMBL" id="JAPKHW010000036">
    <property type="protein sequence ID" value="MCX4150035.1"/>
    <property type="molecule type" value="Genomic_DNA"/>
</dbReference>
<feature type="region of interest" description="Disordered" evidence="5">
    <location>
        <begin position="1"/>
        <end position="36"/>
    </location>
</feature>
<dbReference type="GO" id="GO:0003677">
    <property type="term" value="F:DNA binding"/>
    <property type="evidence" value="ECO:0007669"/>
    <property type="project" value="UniProtKB-KW"/>
</dbReference>
<dbReference type="InterPro" id="IPR050090">
    <property type="entry name" value="Tyrosine_recombinase_XerCD"/>
</dbReference>
<dbReference type="EMBL" id="JAMXWF010000036">
    <property type="protein sequence ID" value="MDQ6411853.1"/>
    <property type="molecule type" value="Genomic_DNA"/>
</dbReference>
<reference evidence="8" key="1">
    <citation type="submission" date="2022-06" db="EMBL/GenBank/DDBJ databases">
        <title>PHB producers.</title>
        <authorList>
            <person name="Besaury L."/>
        </authorList>
    </citation>
    <scope>NUCLEOTIDE SEQUENCE</scope>
    <source>
        <strain evidence="8 9">SEWS6</strain>
    </source>
</reference>
<dbReference type="Gene3D" id="1.10.150.130">
    <property type="match status" value="1"/>
</dbReference>
<feature type="compositionally biased region" description="Pro residues" evidence="5">
    <location>
        <begin position="1"/>
        <end position="12"/>
    </location>
</feature>